<dbReference type="RefSeq" id="WP_397086211.1">
    <property type="nucleotide sequence ID" value="NZ_JBITGY010000008.1"/>
</dbReference>
<feature type="region of interest" description="Disordered" evidence="6">
    <location>
        <begin position="330"/>
        <end position="481"/>
    </location>
</feature>
<dbReference type="InterPro" id="IPR008271">
    <property type="entry name" value="Ser/Thr_kinase_AS"/>
</dbReference>
<evidence type="ECO:0000259" key="7">
    <source>
        <dbReference type="PROSITE" id="PS50011"/>
    </source>
</evidence>
<comment type="caution">
    <text evidence="8">The sequence shown here is derived from an EMBL/GenBank/DDBJ whole genome shotgun (WGS) entry which is preliminary data.</text>
</comment>
<dbReference type="InterPro" id="IPR049511">
    <property type="entry name" value="PGH-like_rpt"/>
</dbReference>
<feature type="domain" description="Protein kinase" evidence="7">
    <location>
        <begin position="12"/>
        <end position="265"/>
    </location>
</feature>
<dbReference type="Pfam" id="PF00069">
    <property type="entry name" value="Pkinase"/>
    <property type="match status" value="1"/>
</dbReference>
<evidence type="ECO:0000256" key="2">
    <source>
        <dbReference type="ARBA" id="ARBA00022679"/>
    </source>
</evidence>
<proteinExistence type="predicted"/>
<evidence type="ECO:0000313" key="9">
    <source>
        <dbReference type="Proteomes" id="UP001612741"/>
    </source>
</evidence>
<keyword evidence="2" id="KW-0808">Transferase</keyword>
<dbReference type="SMART" id="SM00220">
    <property type="entry name" value="S_TKc"/>
    <property type="match status" value="1"/>
</dbReference>
<dbReference type="PANTHER" id="PTHR43671">
    <property type="entry name" value="SERINE/THREONINE-PROTEIN KINASE NEK"/>
    <property type="match status" value="1"/>
</dbReference>
<evidence type="ECO:0000256" key="5">
    <source>
        <dbReference type="ARBA" id="ARBA00022840"/>
    </source>
</evidence>
<dbReference type="GO" id="GO:0016301">
    <property type="term" value="F:kinase activity"/>
    <property type="evidence" value="ECO:0007669"/>
    <property type="project" value="UniProtKB-KW"/>
</dbReference>
<accession>A0ABW7Z0R8</accession>
<evidence type="ECO:0000256" key="6">
    <source>
        <dbReference type="SAM" id="MobiDB-lite"/>
    </source>
</evidence>
<evidence type="ECO:0000313" key="8">
    <source>
        <dbReference type="EMBL" id="MFI6501551.1"/>
    </source>
</evidence>
<name>A0ABW7Z0R8_9ACTN</name>
<dbReference type="Proteomes" id="UP001612741">
    <property type="component" value="Unassembled WGS sequence"/>
</dbReference>
<feature type="compositionally biased region" description="Polar residues" evidence="6">
    <location>
        <begin position="351"/>
        <end position="373"/>
    </location>
</feature>
<dbReference type="InterPro" id="IPR011009">
    <property type="entry name" value="Kinase-like_dom_sf"/>
</dbReference>
<dbReference type="Gene3D" id="1.10.510.10">
    <property type="entry name" value="Transferase(Phosphotransferase) domain 1"/>
    <property type="match status" value="1"/>
</dbReference>
<feature type="compositionally biased region" description="Pro residues" evidence="6">
    <location>
        <begin position="264"/>
        <end position="288"/>
    </location>
</feature>
<dbReference type="PROSITE" id="PS00108">
    <property type="entry name" value="PROTEIN_KINASE_ST"/>
    <property type="match status" value="1"/>
</dbReference>
<keyword evidence="5" id="KW-0067">ATP-binding</keyword>
<dbReference type="Gene3D" id="3.30.200.20">
    <property type="entry name" value="Phosphorylase Kinase, domain 1"/>
    <property type="match status" value="1"/>
</dbReference>
<sequence length="722" mass="76132">MTSDDPQTIAGYRLRGRLGDGGQGVVYLAEAAGGRTLALKVLHRPADSQLRDGFAKEVAAARRVSPAWIARIVDVSLDGPQPYIASEYVEGPTLAHAVATAGPFAPEPLTRLASGLVMALAAIHRAGIVHRDLKPANVLLGSDGPRLIDFGLARTGDMTATTSGNVVGTPLYLAPESFHGHRAEPAADVFAWAAVLYYAATGHHAFAADGIPAVMHRILHDSPDLAALPEPLRAPLAAALAKDPAHRPTAADLLLDLTGVGHRTPPPAPAPPPEPAPEQPPAPPPAPAPAQGRGRGKRVVGALAGVGVAVAGVVTVLAFDSGTAGGPRAVAPAPAPITNAAQPTANPPSQPTEHLTGQPTENPADQPTGSPVGQPTEHLAGQPTEAPAGQPPEDPAGRPTEPPPAQSSENPAGQPIEDPPSQPSDNPAGQPTEDPARPPSDNPAGRPTEDPAWQPSARPTEPDTTRPPHAQPAGPYPEAVSTGNIRTYYNLSRAEHAARATQLTAAGFRPVSLSLVTGERYTAVWAKRPGPKLRMFHGLSQEAAERFLARASAEGYRVELIAGLGAGKRTTYAGALVEQRGNHASWGMTEARFRAKIRHYQTRMSLRWVSAYGPPGDRRYAAVWSPGRSAWRTTLNLDWATHARTHRRLRAQGYRPATVAATPDRRYSTVWRKDGRPYLHYGDLTPAAYRDRLKAAKGYHPAVIQVSGTARRPVFTAIWAPG</sequence>
<evidence type="ECO:0000256" key="3">
    <source>
        <dbReference type="ARBA" id="ARBA00022741"/>
    </source>
</evidence>
<dbReference type="Pfam" id="PF17660">
    <property type="entry name" value="BTRD1"/>
    <property type="match status" value="4"/>
</dbReference>
<feature type="compositionally biased region" description="Pro residues" evidence="6">
    <location>
        <begin position="389"/>
        <end position="405"/>
    </location>
</feature>
<dbReference type="PROSITE" id="PS50011">
    <property type="entry name" value="PROTEIN_KINASE_DOM"/>
    <property type="match status" value="1"/>
</dbReference>
<protein>
    <recommendedName>
        <fullName evidence="1">non-specific serine/threonine protein kinase</fullName>
        <ecNumber evidence="1">2.7.11.1</ecNumber>
    </recommendedName>
</protein>
<keyword evidence="3" id="KW-0547">Nucleotide-binding</keyword>
<dbReference type="PANTHER" id="PTHR43671:SF13">
    <property type="entry name" value="SERINE_THREONINE-PROTEIN KINASE NEK2"/>
    <property type="match status" value="1"/>
</dbReference>
<reference evidence="8 9" key="1">
    <citation type="submission" date="2024-10" db="EMBL/GenBank/DDBJ databases">
        <title>The Natural Products Discovery Center: Release of the First 8490 Sequenced Strains for Exploring Actinobacteria Biosynthetic Diversity.</title>
        <authorList>
            <person name="Kalkreuter E."/>
            <person name="Kautsar S.A."/>
            <person name="Yang D."/>
            <person name="Bader C.D."/>
            <person name="Teijaro C.N."/>
            <person name="Fluegel L."/>
            <person name="Davis C.M."/>
            <person name="Simpson J.R."/>
            <person name="Lauterbach L."/>
            <person name="Steele A.D."/>
            <person name="Gui C."/>
            <person name="Meng S."/>
            <person name="Li G."/>
            <person name="Viehrig K."/>
            <person name="Ye F."/>
            <person name="Su P."/>
            <person name="Kiefer A.F."/>
            <person name="Nichols A."/>
            <person name="Cepeda A.J."/>
            <person name="Yan W."/>
            <person name="Fan B."/>
            <person name="Jiang Y."/>
            <person name="Adhikari A."/>
            <person name="Zheng C.-J."/>
            <person name="Schuster L."/>
            <person name="Cowan T.M."/>
            <person name="Smanski M.J."/>
            <person name="Chevrette M.G."/>
            <person name="De Carvalho L.P.S."/>
            <person name="Shen B."/>
        </authorList>
    </citation>
    <scope>NUCLEOTIDE SEQUENCE [LARGE SCALE GENOMIC DNA]</scope>
    <source>
        <strain evidence="8 9">NPDC050545</strain>
    </source>
</reference>
<evidence type="ECO:0000256" key="1">
    <source>
        <dbReference type="ARBA" id="ARBA00012513"/>
    </source>
</evidence>
<dbReference type="SUPFAM" id="SSF56112">
    <property type="entry name" value="Protein kinase-like (PK-like)"/>
    <property type="match status" value="1"/>
</dbReference>
<organism evidence="8 9">
    <name type="scientific">Nonomuraea typhae</name>
    <dbReference type="NCBI Taxonomy" id="2603600"/>
    <lineage>
        <taxon>Bacteria</taxon>
        <taxon>Bacillati</taxon>
        <taxon>Actinomycetota</taxon>
        <taxon>Actinomycetes</taxon>
        <taxon>Streptosporangiales</taxon>
        <taxon>Streptosporangiaceae</taxon>
        <taxon>Nonomuraea</taxon>
    </lineage>
</organism>
<evidence type="ECO:0000256" key="4">
    <source>
        <dbReference type="ARBA" id="ARBA00022777"/>
    </source>
</evidence>
<keyword evidence="9" id="KW-1185">Reference proteome</keyword>
<gene>
    <name evidence="8" type="ORF">ACIBG2_29510</name>
</gene>
<dbReference type="EC" id="2.7.11.1" evidence="1"/>
<dbReference type="InterPro" id="IPR000719">
    <property type="entry name" value="Prot_kinase_dom"/>
</dbReference>
<dbReference type="EMBL" id="JBITGY010000008">
    <property type="protein sequence ID" value="MFI6501551.1"/>
    <property type="molecule type" value="Genomic_DNA"/>
</dbReference>
<dbReference type="CDD" id="cd14014">
    <property type="entry name" value="STKc_PknB_like"/>
    <property type="match status" value="1"/>
</dbReference>
<dbReference type="InterPro" id="IPR050660">
    <property type="entry name" value="NEK_Ser/Thr_kinase"/>
</dbReference>
<feature type="region of interest" description="Disordered" evidence="6">
    <location>
        <begin position="258"/>
        <end position="296"/>
    </location>
</feature>
<keyword evidence="4 8" id="KW-0418">Kinase</keyword>